<proteinExistence type="predicted"/>
<dbReference type="AlphaFoldDB" id="A0A7H4LCW2"/>
<dbReference type="Pfam" id="PF00646">
    <property type="entry name" value="F-box"/>
    <property type="match status" value="1"/>
</dbReference>
<protein>
    <recommendedName>
        <fullName evidence="1">F-box domain-containing protein</fullName>
    </recommendedName>
</protein>
<dbReference type="Proteomes" id="UP000280104">
    <property type="component" value="Chromosome II"/>
</dbReference>
<dbReference type="InterPro" id="IPR036047">
    <property type="entry name" value="F-box-like_dom_sf"/>
</dbReference>
<dbReference type="EMBL" id="LS480641">
    <property type="protein sequence ID" value="SPT16450.1"/>
    <property type="molecule type" value="Genomic_DNA"/>
</dbReference>
<evidence type="ECO:0000259" key="1">
    <source>
        <dbReference type="SMART" id="SM00256"/>
    </source>
</evidence>
<dbReference type="PANTHER" id="PTHR31672:SF2">
    <property type="entry name" value="F-BOX DOMAIN-CONTAINING PROTEIN"/>
    <property type="match status" value="1"/>
</dbReference>
<evidence type="ECO:0000313" key="3">
    <source>
        <dbReference type="Proteomes" id="UP000280104"/>
    </source>
</evidence>
<dbReference type="PANTHER" id="PTHR31672">
    <property type="entry name" value="BNACNNG10540D PROTEIN"/>
    <property type="match status" value="1"/>
</dbReference>
<dbReference type="SUPFAM" id="SSF81383">
    <property type="entry name" value="F-box domain"/>
    <property type="match status" value="1"/>
</dbReference>
<dbReference type="SMART" id="SM00256">
    <property type="entry name" value="FBOX"/>
    <property type="match status" value="1"/>
</dbReference>
<feature type="domain" description="F-box" evidence="1">
    <location>
        <begin position="16"/>
        <end position="56"/>
    </location>
</feature>
<accession>A0A7H4LCW2</accession>
<dbReference type="InterPro" id="IPR050796">
    <property type="entry name" value="SCF_F-box_component"/>
</dbReference>
<dbReference type="CDD" id="cd22157">
    <property type="entry name" value="F-box_AtFBW1-like"/>
    <property type="match status" value="1"/>
</dbReference>
<sequence length="422" mass="47205">MEQPGKKTGLRIDAYLDEGLVAEVLARLPARCVLRFRAVCKEWLRIIDSPAFLEAHARCRPLELLVYTRMETEVVGPDGLPQAATELDLDAVAVAVPAHRPAPTRRTIATFPDSLDGGLNLYCSLLASCDGLLLIRDAALQYLVLNPATWQWSDLPRLAVQQGGRAVTQESGFYFHQPSGEYRLLCHVSYEYSEFDAQAPHYCVLSTGAKEPRRLMSVQATPMEMEMEETIAYHQWLPPKSRCFMNLMTPAELHGRLHWLQHVEAGLTGQMVAFDTAAETFRRMPPPPVTCKMHSHLLVADGSLMVAELGHRFMDLWFLEGYGGGAAEGTWEHRHRVDMRWPITGPLLVAGGDGGDVVLGHNQGVVAYNLRSRTVRQVVDVDESGDEPLLLPSRYVFRESLVRHGFFEERKHPGLPSFRCGP</sequence>
<gene>
    <name evidence="2" type="ORF">CAMPLR22A2D_LOCUS1048</name>
</gene>
<evidence type="ECO:0000313" key="2">
    <source>
        <dbReference type="EMBL" id="SPT16450.1"/>
    </source>
</evidence>
<reference evidence="2 3" key="1">
    <citation type="submission" date="2018-05" db="EMBL/GenBank/DDBJ databases">
        <authorList>
            <person name="Thind KAUR A."/>
        </authorList>
    </citation>
    <scope>NUCLEOTIDE SEQUENCE [LARGE SCALE GENOMIC DNA]</scope>
</reference>
<dbReference type="InterPro" id="IPR001810">
    <property type="entry name" value="F-box_dom"/>
</dbReference>
<dbReference type="Gramene" id="TraesLAC2D03G01070750.1">
    <property type="protein sequence ID" value="TraesLAC2D03G01070750.1.CDS1"/>
    <property type="gene ID" value="TraesLAC2D03G01070750"/>
</dbReference>
<dbReference type="Gene3D" id="1.20.1280.50">
    <property type="match status" value="1"/>
</dbReference>
<organism evidence="2 3">
    <name type="scientific">Triticum aestivum</name>
    <name type="common">Wheat</name>
    <dbReference type="NCBI Taxonomy" id="4565"/>
    <lineage>
        <taxon>Eukaryota</taxon>
        <taxon>Viridiplantae</taxon>
        <taxon>Streptophyta</taxon>
        <taxon>Embryophyta</taxon>
        <taxon>Tracheophyta</taxon>
        <taxon>Spermatophyta</taxon>
        <taxon>Magnoliopsida</taxon>
        <taxon>Liliopsida</taxon>
        <taxon>Poales</taxon>
        <taxon>Poaceae</taxon>
        <taxon>BOP clade</taxon>
        <taxon>Pooideae</taxon>
        <taxon>Triticodae</taxon>
        <taxon>Triticeae</taxon>
        <taxon>Triticinae</taxon>
        <taxon>Triticum</taxon>
    </lineage>
</organism>
<name>A0A7H4LCW2_WHEAT</name>